<dbReference type="AlphaFoldDB" id="A0A0F7QIF1"/>
<feature type="signal peptide" evidence="6">
    <location>
        <begin position="1"/>
        <end position="21"/>
    </location>
</feature>
<dbReference type="PANTHER" id="PTHR43142:SF1">
    <property type="entry name" value="CARBOXYLIC ESTER HYDROLASE"/>
    <property type="match status" value="1"/>
</dbReference>
<evidence type="ECO:0000256" key="1">
    <source>
        <dbReference type="ARBA" id="ARBA00005964"/>
    </source>
</evidence>
<name>A0A0F7QIF1_OSTFU</name>
<dbReference type="PROSITE" id="PS00122">
    <property type="entry name" value="CARBOXYLESTERASE_B_1"/>
    <property type="match status" value="1"/>
</dbReference>
<dbReference type="InterPro" id="IPR019819">
    <property type="entry name" value="Carboxylesterase_B_CS"/>
</dbReference>
<dbReference type="GO" id="GO:0052689">
    <property type="term" value="F:carboxylic ester hydrolase activity"/>
    <property type="evidence" value="ECO:0007669"/>
    <property type="project" value="UniProtKB-KW"/>
</dbReference>
<keyword evidence="4" id="KW-1015">Disulfide bond</keyword>
<dbReference type="Gene3D" id="3.40.50.1820">
    <property type="entry name" value="alpha/beta hydrolase"/>
    <property type="match status" value="1"/>
</dbReference>
<reference evidence="8" key="1">
    <citation type="journal article" date="2015" name="PLoS ONE">
        <title>Identification of Candidate Odorant Receptors in Asian Corn Borer Ostrinia furnacalis.</title>
        <authorList>
            <person name="Yang B."/>
            <person name="Ozaki K."/>
            <person name="Ishikawa Y."/>
            <person name="Matsuo T."/>
        </authorList>
    </citation>
    <scope>NUCLEOTIDE SEQUENCE</scope>
    <source>
        <tissue evidence="8">Antenna</tissue>
    </source>
</reference>
<dbReference type="Pfam" id="PF00135">
    <property type="entry name" value="COesterase"/>
    <property type="match status" value="1"/>
</dbReference>
<gene>
    <name evidence="8" type="primary">OfurCXE10</name>
</gene>
<dbReference type="PROSITE" id="PS00941">
    <property type="entry name" value="CARBOXYLESTERASE_B_2"/>
    <property type="match status" value="1"/>
</dbReference>
<keyword evidence="3 6" id="KW-0378">Hydrolase</keyword>
<dbReference type="InterPro" id="IPR029058">
    <property type="entry name" value="AB_hydrolase_fold"/>
</dbReference>
<evidence type="ECO:0000259" key="7">
    <source>
        <dbReference type="Pfam" id="PF00135"/>
    </source>
</evidence>
<dbReference type="InterPro" id="IPR002018">
    <property type="entry name" value="CarbesteraseB"/>
</dbReference>
<feature type="chain" id="PRO_5005117331" description="Carboxylic ester hydrolase" evidence="6">
    <location>
        <begin position="22"/>
        <end position="541"/>
    </location>
</feature>
<keyword evidence="2" id="KW-0719">Serine esterase</keyword>
<keyword evidence="5" id="KW-0325">Glycoprotein</keyword>
<dbReference type="InterPro" id="IPR019826">
    <property type="entry name" value="Carboxylesterase_B_AS"/>
</dbReference>
<accession>A0A0F7QIF1</accession>
<evidence type="ECO:0000256" key="5">
    <source>
        <dbReference type="ARBA" id="ARBA00023180"/>
    </source>
</evidence>
<comment type="similarity">
    <text evidence="1 6">Belongs to the type-B carboxylesterase/lipase family.</text>
</comment>
<evidence type="ECO:0000256" key="3">
    <source>
        <dbReference type="ARBA" id="ARBA00022801"/>
    </source>
</evidence>
<evidence type="ECO:0000256" key="6">
    <source>
        <dbReference type="RuleBase" id="RU361235"/>
    </source>
</evidence>
<dbReference type="PANTHER" id="PTHR43142">
    <property type="entry name" value="CARBOXYLIC ESTER HYDROLASE"/>
    <property type="match status" value="1"/>
</dbReference>
<sequence length="541" mass="60374">MRASGKWVVLWTLWAARLVRQPTPPVRVSGGWLRGSVSADGSYAQYSGVPYAVNQDRFQAPAPAPTWDGVVDAINEHIRCTQSGGFSGGIVGQDDCLTLNIYTPLHNSQSSPLPVMVFIHGGGFIEGSSTKSIYGPDYLMSKGVVLVTINYRLNVEGFLNLGIKEAPGNAGMKDQVAALRWVQKNIRAFGGDPDNVTIFGESAGGASVSYHVLSPMSKGLFHKAILQSGSSLSSWSFQHDPFDAAISKAKNVGYTDLSENALDLYKFFMSKTSRELLETRVPKTEGDLVISRLLFTPSVEQKIEGVEPFLTETPYKILSEGRYNKVPLIIGSNSDEGLLFMNMETDDDIKNLKFEVALPKNLIFPSVDERKKLADEVHKLYLGDDEITVDNRAKLSKFAGEPFFNYFAAEETSLIMKTTDKPVYHYLFDYDGWKNVIKLSASSSLKKLKGASHADELFYLFSQLPSMFENKMIEVMTTLWTNFAKYGDPTPAVTDLLPVKWPAVRTEDQRALVIDKELSISPIWQDRLLFWRDAYAKYRRK</sequence>
<protein>
    <recommendedName>
        <fullName evidence="6">Carboxylic ester hydrolase</fullName>
        <ecNumber evidence="6">3.1.1.-</ecNumber>
    </recommendedName>
</protein>
<feature type="domain" description="Carboxylesterase type B" evidence="7">
    <location>
        <begin position="24"/>
        <end position="519"/>
    </location>
</feature>
<proteinExistence type="evidence at transcript level"/>
<dbReference type="ESTHER" id="ostfu-a0a0f7qif1">
    <property type="family name" value="Carb_B_Arthropoda"/>
</dbReference>
<keyword evidence="6" id="KW-0732">Signal</keyword>
<evidence type="ECO:0000256" key="2">
    <source>
        <dbReference type="ARBA" id="ARBA00022487"/>
    </source>
</evidence>
<evidence type="ECO:0000313" key="8">
    <source>
        <dbReference type="EMBL" id="BAR64783.1"/>
    </source>
</evidence>
<evidence type="ECO:0000256" key="4">
    <source>
        <dbReference type="ARBA" id="ARBA00023157"/>
    </source>
</evidence>
<dbReference type="SUPFAM" id="SSF53474">
    <property type="entry name" value="alpha/beta-Hydrolases"/>
    <property type="match status" value="1"/>
</dbReference>
<organism evidence="8">
    <name type="scientific">Ostrinia furnacalis</name>
    <name type="common">Asian corn borer</name>
    <dbReference type="NCBI Taxonomy" id="93504"/>
    <lineage>
        <taxon>Eukaryota</taxon>
        <taxon>Metazoa</taxon>
        <taxon>Ecdysozoa</taxon>
        <taxon>Arthropoda</taxon>
        <taxon>Hexapoda</taxon>
        <taxon>Insecta</taxon>
        <taxon>Pterygota</taxon>
        <taxon>Neoptera</taxon>
        <taxon>Endopterygota</taxon>
        <taxon>Lepidoptera</taxon>
        <taxon>Glossata</taxon>
        <taxon>Ditrysia</taxon>
        <taxon>Pyraloidea</taxon>
        <taxon>Crambidae</taxon>
        <taxon>Pyraustinae</taxon>
        <taxon>Ostrinia</taxon>
    </lineage>
</organism>
<dbReference type="EMBL" id="LC017769">
    <property type="protein sequence ID" value="BAR64783.1"/>
    <property type="molecule type" value="mRNA"/>
</dbReference>
<dbReference type="EC" id="3.1.1.-" evidence="6"/>